<accession>A0A3P3XLN6</accession>
<dbReference type="InterPro" id="IPR011006">
    <property type="entry name" value="CheY-like_superfamily"/>
</dbReference>
<gene>
    <name evidence="4" type="ORF">SPIROBIBN47_50076</name>
</gene>
<proteinExistence type="predicted"/>
<dbReference type="InterPro" id="IPR052020">
    <property type="entry name" value="Cyclic_di-GMP/3'3'-cGAMP_PDE"/>
</dbReference>
<dbReference type="Pfam" id="PF13487">
    <property type="entry name" value="HD_5"/>
    <property type="match status" value="1"/>
</dbReference>
<dbReference type="PANTHER" id="PTHR45228">
    <property type="entry name" value="CYCLIC DI-GMP PHOSPHODIESTERASE TM_0186-RELATED"/>
    <property type="match status" value="1"/>
</dbReference>
<dbReference type="Gene3D" id="3.40.50.2300">
    <property type="match status" value="1"/>
</dbReference>
<dbReference type="PANTHER" id="PTHR45228:SF4">
    <property type="entry name" value="LIPOPROTEIN"/>
    <property type="match status" value="1"/>
</dbReference>
<name>A0A3P3XLN6_9SPIR</name>
<keyword evidence="1" id="KW-0597">Phosphoprotein</keyword>
<dbReference type="GO" id="GO:0000160">
    <property type="term" value="P:phosphorelay signal transduction system"/>
    <property type="evidence" value="ECO:0007669"/>
    <property type="project" value="InterPro"/>
</dbReference>
<dbReference type="InterPro" id="IPR003607">
    <property type="entry name" value="HD/PDEase_dom"/>
</dbReference>
<dbReference type="SMART" id="SM00448">
    <property type="entry name" value="REC"/>
    <property type="match status" value="1"/>
</dbReference>
<feature type="domain" description="HD-GYP" evidence="3">
    <location>
        <begin position="157"/>
        <end position="351"/>
    </location>
</feature>
<dbReference type="EMBL" id="FWDM01000037">
    <property type="protein sequence ID" value="SLM15592.1"/>
    <property type="molecule type" value="Genomic_DNA"/>
</dbReference>
<reference evidence="4" key="1">
    <citation type="submission" date="2017-02" db="EMBL/GenBank/DDBJ databases">
        <authorList>
            <person name="Regsiter A."/>
            <person name="William W."/>
        </authorList>
    </citation>
    <scope>NUCLEOTIDE SEQUENCE</scope>
    <source>
        <strain evidence="4">Bib</strain>
    </source>
</reference>
<evidence type="ECO:0000313" key="4">
    <source>
        <dbReference type="EMBL" id="SLM15592.1"/>
    </source>
</evidence>
<dbReference type="InterPro" id="IPR001789">
    <property type="entry name" value="Sig_transdc_resp-reg_receiver"/>
</dbReference>
<dbReference type="SUPFAM" id="SSF109604">
    <property type="entry name" value="HD-domain/PDEase-like"/>
    <property type="match status" value="1"/>
</dbReference>
<dbReference type="SMART" id="SM00471">
    <property type="entry name" value="HDc"/>
    <property type="match status" value="1"/>
</dbReference>
<organism evidence="4">
    <name type="scientific">uncultured spirochete</name>
    <dbReference type="NCBI Taxonomy" id="156406"/>
    <lineage>
        <taxon>Bacteria</taxon>
        <taxon>Pseudomonadati</taxon>
        <taxon>Spirochaetota</taxon>
        <taxon>Spirochaetia</taxon>
        <taxon>Spirochaetales</taxon>
        <taxon>environmental samples</taxon>
    </lineage>
</organism>
<dbReference type="Pfam" id="PF00072">
    <property type="entry name" value="Response_reg"/>
    <property type="match status" value="1"/>
</dbReference>
<dbReference type="PROSITE" id="PS50110">
    <property type="entry name" value="RESPONSE_REGULATORY"/>
    <property type="match status" value="1"/>
</dbReference>
<dbReference type="InterPro" id="IPR037522">
    <property type="entry name" value="HD_GYP_dom"/>
</dbReference>
<evidence type="ECO:0000256" key="1">
    <source>
        <dbReference type="PROSITE-ProRule" id="PRU00169"/>
    </source>
</evidence>
<dbReference type="CDD" id="cd00077">
    <property type="entry name" value="HDc"/>
    <property type="match status" value="1"/>
</dbReference>
<feature type="domain" description="Response regulatory" evidence="2">
    <location>
        <begin position="19"/>
        <end position="135"/>
    </location>
</feature>
<evidence type="ECO:0000259" key="3">
    <source>
        <dbReference type="PROSITE" id="PS51832"/>
    </source>
</evidence>
<dbReference type="PROSITE" id="PS51832">
    <property type="entry name" value="HD_GYP"/>
    <property type="match status" value="1"/>
</dbReference>
<protein>
    <recommendedName>
        <fullName evidence="5">Response regulator receiver modulated metal dependent phosphohydrolase</fullName>
    </recommendedName>
</protein>
<dbReference type="CDD" id="cd00156">
    <property type="entry name" value="REC"/>
    <property type="match status" value="1"/>
</dbReference>
<feature type="modified residue" description="4-aspartylphosphate" evidence="1">
    <location>
        <position position="70"/>
    </location>
</feature>
<evidence type="ECO:0008006" key="5">
    <source>
        <dbReference type="Google" id="ProtNLM"/>
    </source>
</evidence>
<dbReference type="Gene3D" id="1.10.3210.10">
    <property type="entry name" value="Hypothetical protein af1432"/>
    <property type="match status" value="1"/>
</dbReference>
<sequence length="351" mass="39258">MEQDIRGALPKSQQGKRKRILILEDSEVDADLIIRILKKNNLDFEFLRIENEAEFLRQMDAFAPDLILSDINLPGFSGFKALEIVKQAYPELPFIFVSGMVGEDLAIKMFNEGAVDCINKSSLSRLPGSVVRALEDSSQKKKRRLAELALEKNLRMTHEILIASIKALATAMEMRDPYTAGHQRRVADLAVQIAKRRGFSEDKIEGVSLAAAVHDIGKIYVPAEILMRPTRLTSAEYELIQVHSSAGYEILKDIEFPWPIAKAVYQHHERLDGSGCPRGLKNEEIIVEARIIMVADVVEAMASHRPYRPALGLAAALEEIRKDAGTRFDPDIVEACASLFADGYQFPQRTS</sequence>
<dbReference type="SUPFAM" id="SSF52172">
    <property type="entry name" value="CheY-like"/>
    <property type="match status" value="1"/>
</dbReference>
<evidence type="ECO:0000259" key="2">
    <source>
        <dbReference type="PROSITE" id="PS50110"/>
    </source>
</evidence>
<dbReference type="AlphaFoldDB" id="A0A3P3XLN6"/>